<evidence type="ECO:0000256" key="3">
    <source>
        <dbReference type="ARBA" id="ARBA00005435"/>
    </source>
</evidence>
<sequence>MPWLPWTTKPNPSHDDAPPPPSPNPPTSNSWAKNLNRTDWSHYTSAQTITISALTATTTLALVSLYKNHLRRIPTVEYLKPSFFRRRSLYGYVTRVGDGDNFHFYHTPGGRLLGWGWLRGRKPSELKKFKNLTLHVRIAGVDAPERAHFGRPEQPFGREAMEWLTRFILHRSVRVYPYRRDQYDRVVCSVSKRTWGGLVRSDVGLAMLKNGFATVYEAKFGSEFGDMEAEYRAAEARAKERKVGMWSQTETGLVAKLLGRRGADAVESPRQYKNRIAKEEAQGVKHEK</sequence>
<evidence type="ECO:0000256" key="10">
    <source>
        <dbReference type="ARBA" id="ARBA00022801"/>
    </source>
</evidence>
<keyword evidence="12" id="KW-1133">Transmembrane helix</keyword>
<evidence type="ECO:0000256" key="8">
    <source>
        <dbReference type="ARBA" id="ARBA00022723"/>
    </source>
</evidence>
<dbReference type="Gene3D" id="2.40.50.90">
    <property type="match status" value="1"/>
</dbReference>
<gene>
    <name evidence="17" type="ORF">R9X50_00455500</name>
</gene>
<evidence type="ECO:0000256" key="12">
    <source>
        <dbReference type="ARBA" id="ARBA00022989"/>
    </source>
</evidence>
<reference evidence="17 18" key="1">
    <citation type="submission" date="2023-11" db="EMBL/GenBank/DDBJ databases">
        <title>An acidophilic fungus is an integral part of prey digestion in a carnivorous sundew plant.</title>
        <authorList>
            <person name="Tsai I.J."/>
        </authorList>
    </citation>
    <scope>NUCLEOTIDE SEQUENCE [LARGE SCALE GENOMIC DNA]</scope>
    <source>
        <strain evidence="17">169a</strain>
    </source>
</reference>
<evidence type="ECO:0000256" key="15">
    <source>
        <dbReference type="SAM" id="MobiDB-lite"/>
    </source>
</evidence>
<keyword evidence="10" id="KW-0378">Hydrolase</keyword>
<evidence type="ECO:0000256" key="13">
    <source>
        <dbReference type="ARBA" id="ARBA00023128"/>
    </source>
</evidence>
<keyword evidence="9" id="KW-0255">Endonuclease</keyword>
<dbReference type="PANTHER" id="PTHR12302:SF3">
    <property type="entry name" value="SERINE_THREONINE-PROTEIN KINASE 31"/>
    <property type="match status" value="1"/>
</dbReference>
<evidence type="ECO:0000256" key="4">
    <source>
        <dbReference type="ARBA" id="ARBA00013404"/>
    </source>
</evidence>
<keyword evidence="11" id="KW-0106">Calcium</keyword>
<organism evidence="17 18">
    <name type="scientific">Acrodontium crateriforme</name>
    <dbReference type="NCBI Taxonomy" id="150365"/>
    <lineage>
        <taxon>Eukaryota</taxon>
        <taxon>Fungi</taxon>
        <taxon>Dikarya</taxon>
        <taxon>Ascomycota</taxon>
        <taxon>Pezizomycotina</taxon>
        <taxon>Dothideomycetes</taxon>
        <taxon>Dothideomycetidae</taxon>
        <taxon>Mycosphaerellales</taxon>
        <taxon>Teratosphaeriaceae</taxon>
        <taxon>Acrodontium</taxon>
    </lineage>
</organism>
<comment type="subcellular location">
    <subcellularLocation>
        <location evidence="1">Membrane</location>
        <topology evidence="1">Single-pass membrane protein</topology>
    </subcellularLocation>
    <subcellularLocation>
        <location evidence="2">Mitochondrion</location>
    </subcellularLocation>
</comment>
<dbReference type="Pfam" id="PF00565">
    <property type="entry name" value="SNase"/>
    <property type="match status" value="1"/>
</dbReference>
<dbReference type="InterPro" id="IPR035437">
    <property type="entry name" value="SNase_OB-fold_sf"/>
</dbReference>
<keyword evidence="6" id="KW-0812">Transmembrane</keyword>
<keyword evidence="8" id="KW-0479">Metal-binding</keyword>
<dbReference type="SUPFAM" id="SSF50199">
    <property type="entry name" value="Staphylococcal nuclease"/>
    <property type="match status" value="1"/>
</dbReference>
<accession>A0AAQ3M7U6</accession>
<keyword evidence="13" id="KW-0496">Mitochondrion</keyword>
<dbReference type="PROSITE" id="PS50830">
    <property type="entry name" value="TNASE_3"/>
    <property type="match status" value="1"/>
</dbReference>
<dbReference type="FunFam" id="2.40.50.90:FF:000029">
    <property type="entry name" value="Probable endonuclease lcl3"/>
    <property type="match status" value="1"/>
</dbReference>
<dbReference type="InterPro" id="IPR016071">
    <property type="entry name" value="Staphylococal_nuclease_OB-fold"/>
</dbReference>
<dbReference type="GO" id="GO:0046872">
    <property type="term" value="F:metal ion binding"/>
    <property type="evidence" value="ECO:0007669"/>
    <property type="project" value="UniProtKB-KW"/>
</dbReference>
<keyword evidence="14" id="KW-0472">Membrane</keyword>
<evidence type="ECO:0000256" key="2">
    <source>
        <dbReference type="ARBA" id="ARBA00004173"/>
    </source>
</evidence>
<dbReference type="GO" id="GO:0005739">
    <property type="term" value="C:mitochondrion"/>
    <property type="evidence" value="ECO:0007669"/>
    <property type="project" value="UniProtKB-SubCell"/>
</dbReference>
<dbReference type="EMBL" id="CP138585">
    <property type="protein sequence ID" value="WPH01703.1"/>
    <property type="molecule type" value="Genomic_DNA"/>
</dbReference>
<dbReference type="SMART" id="SM00318">
    <property type="entry name" value="SNc"/>
    <property type="match status" value="1"/>
</dbReference>
<feature type="domain" description="TNase-like" evidence="16">
    <location>
        <begin position="87"/>
        <end position="248"/>
    </location>
</feature>
<name>A0AAQ3M7U6_9PEZI</name>
<evidence type="ECO:0000313" key="18">
    <source>
        <dbReference type="Proteomes" id="UP001303373"/>
    </source>
</evidence>
<evidence type="ECO:0000256" key="6">
    <source>
        <dbReference type="ARBA" id="ARBA00022692"/>
    </source>
</evidence>
<keyword evidence="7" id="KW-0540">Nuclease</keyword>
<protein>
    <recommendedName>
        <fullName evidence="4">Probable endonuclease LCL3</fullName>
    </recommendedName>
    <alternativeName>
        <fullName evidence="5">Probable endonuclease lcl3</fullName>
    </alternativeName>
</protein>
<feature type="region of interest" description="Disordered" evidence="15">
    <location>
        <begin position="1"/>
        <end position="31"/>
    </location>
</feature>
<evidence type="ECO:0000256" key="14">
    <source>
        <dbReference type="ARBA" id="ARBA00023136"/>
    </source>
</evidence>
<dbReference type="PANTHER" id="PTHR12302">
    <property type="entry name" value="EBNA2 BINDING PROTEIN P100"/>
    <property type="match status" value="1"/>
</dbReference>
<evidence type="ECO:0000256" key="11">
    <source>
        <dbReference type="ARBA" id="ARBA00022837"/>
    </source>
</evidence>
<comment type="similarity">
    <text evidence="3">Belongs to the LCL3 family.</text>
</comment>
<evidence type="ECO:0000259" key="16">
    <source>
        <dbReference type="PROSITE" id="PS50830"/>
    </source>
</evidence>
<evidence type="ECO:0000256" key="7">
    <source>
        <dbReference type="ARBA" id="ARBA00022722"/>
    </source>
</evidence>
<evidence type="ECO:0000256" key="5">
    <source>
        <dbReference type="ARBA" id="ARBA00014651"/>
    </source>
</evidence>
<evidence type="ECO:0000256" key="9">
    <source>
        <dbReference type="ARBA" id="ARBA00022759"/>
    </source>
</evidence>
<dbReference type="GO" id="GO:0016020">
    <property type="term" value="C:membrane"/>
    <property type="evidence" value="ECO:0007669"/>
    <property type="project" value="UniProtKB-SubCell"/>
</dbReference>
<evidence type="ECO:0000313" key="17">
    <source>
        <dbReference type="EMBL" id="WPH01703.1"/>
    </source>
</evidence>
<dbReference type="Proteomes" id="UP001303373">
    <property type="component" value="Chromosome 6"/>
</dbReference>
<evidence type="ECO:0000256" key="1">
    <source>
        <dbReference type="ARBA" id="ARBA00004167"/>
    </source>
</evidence>
<proteinExistence type="inferred from homology"/>
<dbReference type="GO" id="GO:0004519">
    <property type="term" value="F:endonuclease activity"/>
    <property type="evidence" value="ECO:0007669"/>
    <property type="project" value="UniProtKB-KW"/>
</dbReference>
<dbReference type="GO" id="GO:0016787">
    <property type="term" value="F:hydrolase activity"/>
    <property type="evidence" value="ECO:0007669"/>
    <property type="project" value="UniProtKB-KW"/>
</dbReference>
<dbReference type="AlphaFoldDB" id="A0AAQ3M7U6"/>
<keyword evidence="18" id="KW-1185">Reference proteome</keyword>